<dbReference type="EMBL" id="CM043797">
    <property type="protein sequence ID" value="KAI4815249.1"/>
    <property type="molecule type" value="Genomic_DNA"/>
</dbReference>
<feature type="non-terminal residue" evidence="1">
    <location>
        <position position="54"/>
    </location>
</feature>
<feature type="non-terminal residue" evidence="1">
    <location>
        <position position="1"/>
    </location>
</feature>
<reference evidence="1" key="1">
    <citation type="submission" date="2022-05" db="EMBL/GenBank/DDBJ databases">
        <title>Chromosome-level genome of Chaenocephalus aceratus.</title>
        <authorList>
            <person name="Park H."/>
        </authorList>
    </citation>
    <scope>NUCLEOTIDE SEQUENCE</scope>
    <source>
        <strain evidence="1">KU_202001</strain>
    </source>
</reference>
<accession>A0ACB9WPY9</accession>
<sequence>VGGSMHRETGRGGQDKSFNELIEVIARLTSLLQSSSGHTAPMQRNSNEYNWIGP</sequence>
<organism evidence="1 2">
    <name type="scientific">Chaenocephalus aceratus</name>
    <name type="common">Blackfin icefish</name>
    <name type="synonym">Chaenichthys aceratus</name>
    <dbReference type="NCBI Taxonomy" id="36190"/>
    <lineage>
        <taxon>Eukaryota</taxon>
        <taxon>Metazoa</taxon>
        <taxon>Chordata</taxon>
        <taxon>Craniata</taxon>
        <taxon>Vertebrata</taxon>
        <taxon>Euteleostomi</taxon>
        <taxon>Actinopterygii</taxon>
        <taxon>Neopterygii</taxon>
        <taxon>Teleostei</taxon>
        <taxon>Neoteleostei</taxon>
        <taxon>Acanthomorphata</taxon>
        <taxon>Eupercaria</taxon>
        <taxon>Perciformes</taxon>
        <taxon>Notothenioidei</taxon>
        <taxon>Channichthyidae</taxon>
        <taxon>Chaenocephalus</taxon>
    </lineage>
</organism>
<name>A0ACB9WPY9_CHAAC</name>
<dbReference type="Proteomes" id="UP001057452">
    <property type="component" value="Chromosome 13"/>
</dbReference>
<protein>
    <submittedName>
        <fullName evidence="1">Uncharacterized protein</fullName>
    </submittedName>
</protein>
<evidence type="ECO:0000313" key="2">
    <source>
        <dbReference type="Proteomes" id="UP001057452"/>
    </source>
</evidence>
<gene>
    <name evidence="1" type="ORF">KUCAC02_005402</name>
</gene>
<proteinExistence type="predicted"/>
<keyword evidence="2" id="KW-1185">Reference proteome</keyword>
<evidence type="ECO:0000313" key="1">
    <source>
        <dbReference type="EMBL" id="KAI4815249.1"/>
    </source>
</evidence>
<comment type="caution">
    <text evidence="1">The sequence shown here is derived from an EMBL/GenBank/DDBJ whole genome shotgun (WGS) entry which is preliminary data.</text>
</comment>